<dbReference type="Pfam" id="PF00213">
    <property type="entry name" value="OSCP"/>
    <property type="match status" value="1"/>
</dbReference>
<comment type="subcellular location">
    <subcellularLocation>
        <location evidence="1">Membrane</location>
    </subcellularLocation>
</comment>
<dbReference type="InParanoid" id="A0A251SXC6"/>
<reference evidence="9" key="3">
    <citation type="submission" date="2020-06" db="EMBL/GenBank/DDBJ databases">
        <title>Helianthus annuus Genome sequencing and assembly Release 2.</title>
        <authorList>
            <person name="Gouzy J."/>
            <person name="Langlade N."/>
            <person name="Munos S."/>
        </authorList>
    </citation>
    <scope>NUCLEOTIDE SEQUENCE</scope>
    <source>
        <tissue evidence="9">Leaves</tissue>
    </source>
</reference>
<sequence>MYPVKLSFSCGLRIQNLSIKLAGTSRRGGGASNAKMADSAAGSYAAALAEGAVANGTLEATLKDLDLVDKLFSNATNFNNFTNPIVSLEDKHALINDITASGKLQIHVCNFLNILIESKQIDLFKEIVKEFELVYNKLTETELAVVSSVVKLEEQHQAQIAKQVQKLTGAKNVRVKTIIDE</sequence>
<dbReference type="GO" id="GO:0009773">
    <property type="term" value="P:photosynthetic electron transport in photosystem I"/>
    <property type="evidence" value="ECO:0000318"/>
    <property type="project" value="GO_Central"/>
</dbReference>
<accession>A0A251SXC6</accession>
<evidence type="ECO:0000256" key="7">
    <source>
        <dbReference type="ARBA" id="ARBA00023136"/>
    </source>
</evidence>
<evidence type="ECO:0000313" key="9">
    <source>
        <dbReference type="EMBL" id="KAF5798406.1"/>
    </source>
</evidence>
<comment type="subunit">
    <text evidence="3">F-type ATPases have 2 components, CF(1) - the catalytic core - and CF(0) - the membrane proton channel. CF(1) has five subunits: alpha(3), beta(3), gamma(1), delta(1), epsilon(1). CF(0) has three main subunits: a, b and c.</text>
</comment>
<evidence type="ECO:0000256" key="2">
    <source>
        <dbReference type="ARBA" id="ARBA00007046"/>
    </source>
</evidence>
<dbReference type="Proteomes" id="UP000215914">
    <property type="component" value="Chromosome 13"/>
</dbReference>
<dbReference type="EMBL" id="CM007902">
    <property type="protein sequence ID" value="OTG03354.1"/>
    <property type="molecule type" value="Genomic_DNA"/>
</dbReference>
<dbReference type="PANTHER" id="PTHR11910">
    <property type="entry name" value="ATP SYNTHASE DELTA CHAIN"/>
    <property type="match status" value="1"/>
</dbReference>
<dbReference type="STRING" id="4232.A0A251SXC6"/>
<dbReference type="GO" id="GO:0046933">
    <property type="term" value="F:proton-transporting ATP synthase activity, rotational mechanism"/>
    <property type="evidence" value="ECO:0007669"/>
    <property type="project" value="InterPro"/>
</dbReference>
<dbReference type="EMBL" id="MNCJ02000322">
    <property type="protein sequence ID" value="KAF5798406.1"/>
    <property type="molecule type" value="Genomic_DNA"/>
</dbReference>
<dbReference type="InterPro" id="IPR000711">
    <property type="entry name" value="ATPase_OSCP/dsu"/>
</dbReference>
<evidence type="ECO:0000256" key="6">
    <source>
        <dbReference type="ARBA" id="ARBA00023065"/>
    </source>
</evidence>
<dbReference type="GO" id="GO:0015986">
    <property type="term" value="P:proton motive force-driven ATP synthesis"/>
    <property type="evidence" value="ECO:0000318"/>
    <property type="project" value="GO_Central"/>
</dbReference>
<dbReference type="Gene3D" id="1.10.520.20">
    <property type="entry name" value="N-terminal domain of the delta subunit of the F1F0-ATP synthase"/>
    <property type="match status" value="1"/>
</dbReference>
<keyword evidence="5" id="KW-0375">Hydrogen ion transport</keyword>
<keyword evidence="4" id="KW-0813">Transport</keyword>
<evidence type="ECO:0000256" key="4">
    <source>
        <dbReference type="ARBA" id="ARBA00022448"/>
    </source>
</evidence>
<dbReference type="SUPFAM" id="SSF47928">
    <property type="entry name" value="N-terminal domain of the delta subunit of the F1F0-ATP synthase"/>
    <property type="match status" value="1"/>
</dbReference>
<dbReference type="NCBIfam" id="TIGR01145">
    <property type="entry name" value="ATP_synt_delta"/>
    <property type="match status" value="1"/>
</dbReference>
<evidence type="ECO:0000256" key="5">
    <source>
        <dbReference type="ARBA" id="ARBA00022781"/>
    </source>
</evidence>
<name>A0A251SXC6_HELAN</name>
<dbReference type="PRINTS" id="PR00125">
    <property type="entry name" value="ATPASEDELTA"/>
</dbReference>
<organism evidence="10 11">
    <name type="scientific">Helianthus annuus</name>
    <name type="common">Common sunflower</name>
    <dbReference type="NCBI Taxonomy" id="4232"/>
    <lineage>
        <taxon>Eukaryota</taxon>
        <taxon>Viridiplantae</taxon>
        <taxon>Streptophyta</taxon>
        <taxon>Embryophyta</taxon>
        <taxon>Tracheophyta</taxon>
        <taxon>Spermatophyta</taxon>
        <taxon>Magnoliopsida</taxon>
        <taxon>eudicotyledons</taxon>
        <taxon>Gunneridae</taxon>
        <taxon>Pentapetalae</taxon>
        <taxon>asterids</taxon>
        <taxon>campanulids</taxon>
        <taxon>Asterales</taxon>
        <taxon>Asteraceae</taxon>
        <taxon>Asteroideae</taxon>
        <taxon>Heliantheae alliance</taxon>
        <taxon>Heliantheae</taxon>
        <taxon>Helianthus</taxon>
    </lineage>
</organism>
<dbReference type="AlphaFoldDB" id="A0A251SXC6"/>
<proteinExistence type="inferred from homology"/>
<keyword evidence="8" id="KW-0066">ATP synthesis</keyword>
<keyword evidence="7" id="KW-0472">Membrane</keyword>
<keyword evidence="11" id="KW-1185">Reference proteome</keyword>
<evidence type="ECO:0000256" key="3">
    <source>
        <dbReference type="ARBA" id="ARBA00011648"/>
    </source>
</evidence>
<dbReference type="InterPro" id="IPR026015">
    <property type="entry name" value="ATP_synth_OSCP/delta_N_sf"/>
</dbReference>
<evidence type="ECO:0000256" key="8">
    <source>
        <dbReference type="ARBA" id="ARBA00023310"/>
    </source>
</evidence>
<evidence type="ECO:0000313" key="10">
    <source>
        <dbReference type="EMBL" id="OTG03354.1"/>
    </source>
</evidence>
<comment type="similarity">
    <text evidence="2">Belongs to the ATPase delta chain family.</text>
</comment>
<dbReference type="OMA" id="NILIEMR"/>
<keyword evidence="6" id="KW-0406">Ion transport</keyword>
<protein>
    <submittedName>
        <fullName evidence="9">ATPase, OSCP/delta subunit, F1F0 ATP synthase OSCP/delta subunit domain superfamily</fullName>
    </submittedName>
    <submittedName>
        <fullName evidence="10">Putative ATPase, OSCP/delta subunit, F1F0 ATP synthase OSCP/delta subunit domain protein</fullName>
    </submittedName>
</protein>
<reference evidence="10" key="2">
    <citation type="submission" date="2017-02" db="EMBL/GenBank/DDBJ databases">
        <title>Sunflower complete genome.</title>
        <authorList>
            <person name="Langlade N."/>
            <person name="Munos S."/>
        </authorList>
    </citation>
    <scope>NUCLEOTIDE SEQUENCE [LARGE SCALE GENOMIC DNA]</scope>
    <source>
        <tissue evidence="10">Leaves</tissue>
    </source>
</reference>
<evidence type="ECO:0000256" key="1">
    <source>
        <dbReference type="ARBA" id="ARBA00004370"/>
    </source>
</evidence>
<reference evidence="9 11" key="1">
    <citation type="journal article" date="2017" name="Nature">
        <title>The sunflower genome provides insights into oil metabolism, flowering and Asterid evolution.</title>
        <authorList>
            <person name="Badouin H."/>
            <person name="Gouzy J."/>
            <person name="Grassa C.J."/>
            <person name="Murat F."/>
            <person name="Staton S.E."/>
            <person name="Cottret L."/>
            <person name="Lelandais-Briere C."/>
            <person name="Owens G.L."/>
            <person name="Carrere S."/>
            <person name="Mayjonade B."/>
            <person name="Legrand L."/>
            <person name="Gill N."/>
            <person name="Kane N.C."/>
            <person name="Bowers J.E."/>
            <person name="Hubner S."/>
            <person name="Bellec A."/>
            <person name="Berard A."/>
            <person name="Berges H."/>
            <person name="Blanchet N."/>
            <person name="Boniface M.C."/>
            <person name="Brunel D."/>
            <person name="Catrice O."/>
            <person name="Chaidir N."/>
            <person name="Claudel C."/>
            <person name="Donnadieu C."/>
            <person name="Faraut T."/>
            <person name="Fievet G."/>
            <person name="Helmstetter N."/>
            <person name="King M."/>
            <person name="Knapp S.J."/>
            <person name="Lai Z."/>
            <person name="Le Paslier M.C."/>
            <person name="Lippi Y."/>
            <person name="Lorenzon L."/>
            <person name="Mandel J.R."/>
            <person name="Marage G."/>
            <person name="Marchand G."/>
            <person name="Marquand E."/>
            <person name="Bret-Mestries E."/>
            <person name="Morien E."/>
            <person name="Nambeesan S."/>
            <person name="Nguyen T."/>
            <person name="Pegot-Espagnet P."/>
            <person name="Pouilly N."/>
            <person name="Raftis F."/>
            <person name="Sallet E."/>
            <person name="Schiex T."/>
            <person name="Thomas J."/>
            <person name="Vandecasteele C."/>
            <person name="Vares D."/>
            <person name="Vear F."/>
            <person name="Vautrin S."/>
            <person name="Crespi M."/>
            <person name="Mangin B."/>
            <person name="Burke J.M."/>
            <person name="Salse J."/>
            <person name="Munos S."/>
            <person name="Vincourt P."/>
            <person name="Rieseberg L.H."/>
            <person name="Langlade N.B."/>
        </authorList>
    </citation>
    <scope>NUCLEOTIDE SEQUENCE [LARGE SCALE GENOMIC DNA]</scope>
    <source>
        <strain evidence="11">cv. SF193</strain>
        <tissue evidence="9">Leaves</tissue>
    </source>
</reference>
<gene>
    <name evidence="10" type="ORF">HannXRQ_Chr13g0423141</name>
    <name evidence="9" type="ORF">HanXRQr2_Chr07g0292531</name>
</gene>
<dbReference type="Gramene" id="mRNA:HanXRQr2_Chr07g0292531">
    <property type="protein sequence ID" value="CDS:HanXRQr2_Chr07g0292531.1"/>
    <property type="gene ID" value="HanXRQr2_Chr07g0292531"/>
</dbReference>
<evidence type="ECO:0000313" key="11">
    <source>
        <dbReference type="Proteomes" id="UP000215914"/>
    </source>
</evidence>
<dbReference type="GO" id="GO:0016020">
    <property type="term" value="C:membrane"/>
    <property type="evidence" value="ECO:0007669"/>
    <property type="project" value="UniProtKB-SubCell"/>
</dbReference>
<dbReference type="GO" id="GO:0009772">
    <property type="term" value="P:photosynthetic electron transport in photosystem II"/>
    <property type="evidence" value="ECO:0000318"/>
    <property type="project" value="GO_Central"/>
</dbReference>